<keyword evidence="10" id="KW-1185">Reference proteome</keyword>
<name>A0A8S0PFG5_OLEEU</name>
<keyword evidence="4" id="KW-0547">Nucleotide-binding</keyword>
<dbReference type="GO" id="GO:0043531">
    <property type="term" value="F:ADP binding"/>
    <property type="evidence" value="ECO:0007669"/>
    <property type="project" value="InterPro"/>
</dbReference>
<keyword evidence="5" id="KW-0611">Plant defense</keyword>
<comment type="caution">
    <text evidence="9">The sequence shown here is derived from an EMBL/GenBank/DDBJ whole genome shotgun (WGS) entry which is preliminary data.</text>
</comment>
<dbReference type="InterPro" id="IPR027417">
    <property type="entry name" value="P-loop_NTPase"/>
</dbReference>
<dbReference type="PANTHER" id="PTHR36766:SF70">
    <property type="entry name" value="DISEASE RESISTANCE PROTEIN RGA4"/>
    <property type="match status" value="1"/>
</dbReference>
<evidence type="ECO:0000259" key="8">
    <source>
        <dbReference type="Pfam" id="PF18052"/>
    </source>
</evidence>
<organism evidence="9 10">
    <name type="scientific">Olea europaea subsp. europaea</name>
    <dbReference type="NCBI Taxonomy" id="158383"/>
    <lineage>
        <taxon>Eukaryota</taxon>
        <taxon>Viridiplantae</taxon>
        <taxon>Streptophyta</taxon>
        <taxon>Embryophyta</taxon>
        <taxon>Tracheophyta</taxon>
        <taxon>Spermatophyta</taxon>
        <taxon>Magnoliopsida</taxon>
        <taxon>eudicotyledons</taxon>
        <taxon>Gunneridae</taxon>
        <taxon>Pentapetalae</taxon>
        <taxon>asterids</taxon>
        <taxon>lamiids</taxon>
        <taxon>Lamiales</taxon>
        <taxon>Oleaceae</taxon>
        <taxon>Oleeae</taxon>
        <taxon>Olea</taxon>
    </lineage>
</organism>
<evidence type="ECO:0000256" key="6">
    <source>
        <dbReference type="ARBA" id="ARBA00022840"/>
    </source>
</evidence>
<evidence type="ECO:0000256" key="1">
    <source>
        <dbReference type="ARBA" id="ARBA00008894"/>
    </source>
</evidence>
<dbReference type="Gene3D" id="1.20.5.4130">
    <property type="match status" value="1"/>
</dbReference>
<dbReference type="Proteomes" id="UP000594638">
    <property type="component" value="Unassembled WGS sequence"/>
</dbReference>
<dbReference type="Gene3D" id="3.40.50.300">
    <property type="entry name" value="P-loop containing nucleotide triphosphate hydrolases"/>
    <property type="match status" value="1"/>
</dbReference>
<keyword evidence="3" id="KW-0677">Repeat</keyword>
<evidence type="ECO:0000256" key="4">
    <source>
        <dbReference type="ARBA" id="ARBA00022741"/>
    </source>
</evidence>
<accession>A0A8S0PFG5</accession>
<dbReference type="GO" id="GO:0006952">
    <property type="term" value="P:defense response"/>
    <property type="evidence" value="ECO:0007669"/>
    <property type="project" value="UniProtKB-KW"/>
</dbReference>
<dbReference type="CDD" id="cd14798">
    <property type="entry name" value="RX-CC_like"/>
    <property type="match status" value="1"/>
</dbReference>
<evidence type="ECO:0000259" key="7">
    <source>
        <dbReference type="Pfam" id="PF00931"/>
    </source>
</evidence>
<keyword evidence="2" id="KW-0433">Leucine-rich repeat</keyword>
<dbReference type="SUPFAM" id="SSF52540">
    <property type="entry name" value="P-loop containing nucleoside triphosphate hydrolases"/>
    <property type="match status" value="1"/>
</dbReference>
<dbReference type="Pfam" id="PF18052">
    <property type="entry name" value="Rx_N"/>
    <property type="match status" value="1"/>
</dbReference>
<dbReference type="InterPro" id="IPR038005">
    <property type="entry name" value="RX-like_CC"/>
</dbReference>
<dbReference type="EMBL" id="CACTIH010000069">
    <property type="protein sequence ID" value="CAA2948317.1"/>
    <property type="molecule type" value="Genomic_DNA"/>
</dbReference>
<dbReference type="PANTHER" id="PTHR36766">
    <property type="entry name" value="PLANT BROAD-SPECTRUM MILDEW RESISTANCE PROTEIN RPW8"/>
    <property type="match status" value="1"/>
</dbReference>
<sequence>MEAVVIDSVKSMLENLFAFVTGELKLVRDFEDEFANLKKYLEWINQVLEDAERREITDNAVKSWLKDLEGAAYDADNVLDEIKYEELIPTIETQRTKKRKWSTLTFQREMAHKIKDINANFEKINNKADRLGLNRDLNAYPLAQPQAIHTTSFTFDPIVIGREVVESEILETITSSNNNVLSVLPIVGMGGLGKTTLARKIYNHHRTETHFNKTIWVCVSENFDQMTLFKRILEILLKEKSDGDSMEAVIQKIAEKLKNKR</sequence>
<evidence type="ECO:0000313" key="10">
    <source>
        <dbReference type="Proteomes" id="UP000594638"/>
    </source>
</evidence>
<dbReference type="InterPro" id="IPR002182">
    <property type="entry name" value="NB-ARC"/>
</dbReference>
<keyword evidence="6" id="KW-0067">ATP-binding</keyword>
<evidence type="ECO:0000256" key="2">
    <source>
        <dbReference type="ARBA" id="ARBA00022614"/>
    </source>
</evidence>
<dbReference type="Gramene" id="OE9A079804T1">
    <property type="protein sequence ID" value="OE9A079804C1"/>
    <property type="gene ID" value="OE9A079804"/>
</dbReference>
<feature type="domain" description="NB-ARC" evidence="7">
    <location>
        <begin position="169"/>
        <end position="261"/>
    </location>
</feature>
<dbReference type="InterPro" id="IPR041118">
    <property type="entry name" value="Rx_N"/>
</dbReference>
<dbReference type="OrthoDB" id="911390at2759"/>
<dbReference type="AlphaFoldDB" id="A0A8S0PFG5"/>
<protein>
    <submittedName>
        <fullName evidence="9">Disease resistance RGA4 isoform X1</fullName>
    </submittedName>
</protein>
<evidence type="ECO:0000256" key="5">
    <source>
        <dbReference type="ARBA" id="ARBA00022821"/>
    </source>
</evidence>
<gene>
    <name evidence="9" type="ORF">OLEA9_A079804</name>
</gene>
<comment type="similarity">
    <text evidence="1">Belongs to the disease resistance NB-LRR family.</text>
</comment>
<evidence type="ECO:0000256" key="3">
    <source>
        <dbReference type="ARBA" id="ARBA00022737"/>
    </source>
</evidence>
<feature type="domain" description="Disease resistance N-terminal" evidence="8">
    <location>
        <begin position="9"/>
        <end position="90"/>
    </location>
</feature>
<dbReference type="GO" id="GO:0005524">
    <property type="term" value="F:ATP binding"/>
    <property type="evidence" value="ECO:0007669"/>
    <property type="project" value="UniProtKB-KW"/>
</dbReference>
<evidence type="ECO:0000313" key="9">
    <source>
        <dbReference type="EMBL" id="CAA2948317.1"/>
    </source>
</evidence>
<proteinExistence type="inferred from homology"/>
<reference evidence="9 10" key="1">
    <citation type="submission" date="2019-12" db="EMBL/GenBank/DDBJ databases">
        <authorList>
            <person name="Alioto T."/>
            <person name="Alioto T."/>
            <person name="Gomez Garrido J."/>
        </authorList>
    </citation>
    <scope>NUCLEOTIDE SEQUENCE [LARGE SCALE GENOMIC DNA]</scope>
</reference>
<dbReference type="Pfam" id="PF00931">
    <property type="entry name" value="NB-ARC"/>
    <property type="match status" value="1"/>
</dbReference>